<accession>A0A9D3UT75</accession>
<sequence>MGRHSSVSSIDLNFRDRYQPRYQYNLNVDTRALHSISAFDFNFSTGSMLWGRSSYTKRLSIYTSYQTNDYSSRHMCYWRTDDLPFSTGAGEGTSNIVLKCDNEDADEGGDGG</sequence>
<organism evidence="1 2">
    <name type="scientific">Gossypium stocksii</name>
    <dbReference type="NCBI Taxonomy" id="47602"/>
    <lineage>
        <taxon>Eukaryota</taxon>
        <taxon>Viridiplantae</taxon>
        <taxon>Streptophyta</taxon>
        <taxon>Embryophyta</taxon>
        <taxon>Tracheophyta</taxon>
        <taxon>Spermatophyta</taxon>
        <taxon>Magnoliopsida</taxon>
        <taxon>eudicotyledons</taxon>
        <taxon>Gunneridae</taxon>
        <taxon>Pentapetalae</taxon>
        <taxon>rosids</taxon>
        <taxon>malvids</taxon>
        <taxon>Malvales</taxon>
        <taxon>Malvaceae</taxon>
        <taxon>Malvoideae</taxon>
        <taxon>Gossypium</taxon>
    </lineage>
</organism>
<dbReference type="Proteomes" id="UP000828251">
    <property type="component" value="Unassembled WGS sequence"/>
</dbReference>
<comment type="caution">
    <text evidence="1">The sequence shown here is derived from an EMBL/GenBank/DDBJ whole genome shotgun (WGS) entry which is preliminary data.</text>
</comment>
<name>A0A9D3UT75_9ROSI</name>
<protein>
    <submittedName>
        <fullName evidence="1">Uncharacterized protein</fullName>
    </submittedName>
</protein>
<dbReference type="AlphaFoldDB" id="A0A9D3UT75"/>
<evidence type="ECO:0000313" key="2">
    <source>
        <dbReference type="Proteomes" id="UP000828251"/>
    </source>
</evidence>
<reference evidence="1 2" key="1">
    <citation type="journal article" date="2021" name="Plant Biotechnol. J.">
        <title>Multi-omics assisted identification of the key and species-specific regulatory components of drought-tolerant mechanisms in Gossypium stocksii.</title>
        <authorList>
            <person name="Yu D."/>
            <person name="Ke L."/>
            <person name="Zhang D."/>
            <person name="Wu Y."/>
            <person name="Sun Y."/>
            <person name="Mei J."/>
            <person name="Sun J."/>
            <person name="Sun Y."/>
        </authorList>
    </citation>
    <scope>NUCLEOTIDE SEQUENCE [LARGE SCALE GENOMIC DNA]</scope>
    <source>
        <strain evidence="2">cv. E1</strain>
        <tissue evidence="1">Leaf</tissue>
    </source>
</reference>
<keyword evidence="2" id="KW-1185">Reference proteome</keyword>
<proteinExistence type="predicted"/>
<evidence type="ECO:0000313" key="1">
    <source>
        <dbReference type="EMBL" id="KAH1056720.1"/>
    </source>
</evidence>
<gene>
    <name evidence="1" type="ORF">J1N35_034785</name>
</gene>
<dbReference type="EMBL" id="JAIQCV010000010">
    <property type="protein sequence ID" value="KAH1056720.1"/>
    <property type="molecule type" value="Genomic_DNA"/>
</dbReference>